<dbReference type="GO" id="GO:0050661">
    <property type="term" value="F:NADP binding"/>
    <property type="evidence" value="ECO:0007669"/>
    <property type="project" value="InterPro"/>
</dbReference>
<dbReference type="PANTHER" id="PTHR43331:SF1">
    <property type="entry name" value="HOMOSERINE DEHYDROGENASE"/>
    <property type="match status" value="1"/>
</dbReference>
<evidence type="ECO:0000256" key="9">
    <source>
        <dbReference type="ARBA" id="ARBA00023053"/>
    </source>
</evidence>
<dbReference type="InterPro" id="IPR001342">
    <property type="entry name" value="HDH_cat"/>
</dbReference>
<keyword evidence="9" id="KW-0915">Sodium</keyword>
<feature type="domain" description="Aspartate/homoserine dehydrogenase NAD-binding" evidence="17">
    <location>
        <begin position="8"/>
        <end position="124"/>
    </location>
</feature>
<evidence type="ECO:0000256" key="6">
    <source>
        <dbReference type="ARBA" id="ARBA00022605"/>
    </source>
</evidence>
<keyword evidence="13 14" id="KW-0521">NADP</keyword>
<dbReference type="Pfam" id="PF03447">
    <property type="entry name" value="NAD_binding_3"/>
    <property type="match status" value="1"/>
</dbReference>
<dbReference type="Gene3D" id="3.30.70.260">
    <property type="match status" value="1"/>
</dbReference>
<dbReference type="PROSITE" id="PS01042">
    <property type="entry name" value="HOMOSER_DHGENASE"/>
    <property type="match status" value="1"/>
</dbReference>
<evidence type="ECO:0000256" key="5">
    <source>
        <dbReference type="ARBA" id="ARBA00013376"/>
    </source>
</evidence>
<sequence>MAKIAILGYGTVGSGVVEVLKTNQISINRRAETDIELKYVLDLREFPGSSIEHVLTHDYMDILQDDEVDIVVEVMGGIEPAYTFVKQALERGKSVVTSNKELVAKHGPHLLEIAKEHYVNFLFEASVGGGIPIIRPLNQSLTADEIYEIEGILNGTTNYILSKMKDEGLDFDVALKEAQDLGFAERNPESDIEGHDTCRKIAILSSLAFGWHVDYENIYTEGITKITQKDMVYAKAMGMDIKLLGRCKKEGDQVCLAVIPMLIGANHPLNNVHGVFNAILIKGNVIGDVMFYGAGAGKLPTASAVVADIIDASKHKGKNIIVQWSMKKMKLMPITDGHFNYFIRVKLHQEKEGRAVIEKTFSHVEWVQVEEDPNSIGFITDTIREGDITINIEKLSKSEEIIAVESMIRLER</sequence>
<dbReference type="KEGG" id="cbar:PATL70BA_1011"/>
<evidence type="ECO:0000256" key="3">
    <source>
        <dbReference type="ARBA" id="ARBA00006753"/>
    </source>
</evidence>
<dbReference type="EC" id="1.1.1.3" evidence="4 14"/>
<evidence type="ECO:0000313" key="18">
    <source>
        <dbReference type="EMBL" id="VDN46885.1"/>
    </source>
</evidence>
<proteinExistence type="inferred from homology"/>
<keyword evidence="6 14" id="KW-0028">Amino-acid biosynthesis</keyword>
<dbReference type="UniPathway" id="UPA00051">
    <property type="reaction ID" value="UER00465"/>
</dbReference>
<dbReference type="GO" id="GO:0004412">
    <property type="term" value="F:homoserine dehydrogenase activity"/>
    <property type="evidence" value="ECO:0007669"/>
    <property type="project" value="UniProtKB-EC"/>
</dbReference>
<dbReference type="OrthoDB" id="9808167at2"/>
<feature type="binding site" evidence="13">
    <location>
        <position position="100"/>
    </location>
    <ligand>
        <name>NADPH</name>
        <dbReference type="ChEBI" id="CHEBI:57783"/>
    </ligand>
</feature>
<evidence type="ECO:0000256" key="11">
    <source>
        <dbReference type="ARBA" id="ARBA00048841"/>
    </source>
</evidence>
<dbReference type="Gene3D" id="3.30.360.10">
    <property type="entry name" value="Dihydrodipicolinate Reductase, domain 2"/>
    <property type="match status" value="1"/>
</dbReference>
<name>A0A3P7NVH2_9FIRM</name>
<comment type="pathway">
    <text evidence="2 14">Amino-acid biosynthesis; L-methionine biosynthesis via de novo pathway; L-homoserine from L-aspartate: step 3/3.</text>
</comment>
<dbReference type="EMBL" id="LR130778">
    <property type="protein sequence ID" value="VDN46885.1"/>
    <property type="molecule type" value="Genomic_DNA"/>
</dbReference>
<organism evidence="18 19">
    <name type="scientific">Petrocella atlantisensis</name>
    <dbReference type="NCBI Taxonomy" id="2173034"/>
    <lineage>
        <taxon>Bacteria</taxon>
        <taxon>Bacillati</taxon>
        <taxon>Bacillota</taxon>
        <taxon>Clostridia</taxon>
        <taxon>Lachnospirales</taxon>
        <taxon>Vallitaleaceae</taxon>
        <taxon>Petrocella</taxon>
    </lineage>
</organism>
<dbReference type="AlphaFoldDB" id="A0A3P7NVH2"/>
<dbReference type="InterPro" id="IPR016204">
    <property type="entry name" value="HDH"/>
</dbReference>
<evidence type="ECO:0000256" key="1">
    <source>
        <dbReference type="ARBA" id="ARBA00005056"/>
    </source>
</evidence>
<keyword evidence="8 14" id="KW-0560">Oxidoreductase</keyword>
<feature type="domain" description="Homoserine dehydrogenase catalytic" evidence="16">
    <location>
        <begin position="132"/>
        <end position="310"/>
    </location>
</feature>
<evidence type="ECO:0000256" key="13">
    <source>
        <dbReference type="PIRSR" id="PIRSR000098-2"/>
    </source>
</evidence>
<dbReference type="Gene3D" id="3.40.50.720">
    <property type="entry name" value="NAD(P)-binding Rossmann-like Domain"/>
    <property type="match status" value="1"/>
</dbReference>
<protein>
    <recommendedName>
        <fullName evidence="5 14">Homoserine dehydrogenase</fullName>
        <ecNumber evidence="4 14">1.1.1.3</ecNumber>
    </recommendedName>
</protein>
<dbReference type="FunFam" id="3.30.360.10:FF:000005">
    <property type="entry name" value="Homoserine dehydrogenase"/>
    <property type="match status" value="1"/>
</dbReference>
<evidence type="ECO:0000256" key="4">
    <source>
        <dbReference type="ARBA" id="ARBA00013213"/>
    </source>
</evidence>
<dbReference type="InterPro" id="IPR019811">
    <property type="entry name" value="HDH_CS"/>
</dbReference>
<dbReference type="SUPFAM" id="SSF51735">
    <property type="entry name" value="NAD(P)-binding Rossmann-fold domains"/>
    <property type="match status" value="1"/>
</dbReference>
<evidence type="ECO:0000256" key="8">
    <source>
        <dbReference type="ARBA" id="ARBA00023002"/>
    </source>
</evidence>
<evidence type="ECO:0000256" key="2">
    <source>
        <dbReference type="ARBA" id="ARBA00005062"/>
    </source>
</evidence>
<comment type="catalytic activity">
    <reaction evidence="11">
        <text>L-homoserine + NADP(+) = L-aspartate 4-semialdehyde + NADPH + H(+)</text>
        <dbReference type="Rhea" id="RHEA:15761"/>
        <dbReference type="ChEBI" id="CHEBI:15378"/>
        <dbReference type="ChEBI" id="CHEBI:57476"/>
        <dbReference type="ChEBI" id="CHEBI:57783"/>
        <dbReference type="ChEBI" id="CHEBI:58349"/>
        <dbReference type="ChEBI" id="CHEBI:537519"/>
        <dbReference type="EC" id="1.1.1.3"/>
    </reaction>
    <physiologicalReaction direction="right-to-left" evidence="11">
        <dbReference type="Rhea" id="RHEA:15763"/>
    </physiologicalReaction>
</comment>
<evidence type="ECO:0000256" key="12">
    <source>
        <dbReference type="PIRSR" id="PIRSR000098-1"/>
    </source>
</evidence>
<dbReference type="GO" id="GO:0009088">
    <property type="term" value="P:threonine biosynthetic process"/>
    <property type="evidence" value="ECO:0007669"/>
    <property type="project" value="UniProtKB-UniPathway"/>
</dbReference>
<dbReference type="InterPro" id="IPR036291">
    <property type="entry name" value="NAD(P)-bd_dom_sf"/>
</dbReference>
<feature type="active site" description="Proton donor" evidence="12">
    <location>
        <position position="200"/>
    </location>
</feature>
<feature type="binding site" evidence="13">
    <location>
        <position position="185"/>
    </location>
    <ligand>
        <name>L-homoserine</name>
        <dbReference type="ChEBI" id="CHEBI:57476"/>
    </ligand>
</feature>
<dbReference type="InterPro" id="IPR005106">
    <property type="entry name" value="Asp/hSer_DH_NAD-bd"/>
</dbReference>
<keyword evidence="19" id="KW-1185">Reference proteome</keyword>
<dbReference type="RefSeq" id="WP_125136309.1">
    <property type="nucleotide sequence ID" value="NZ_LR130778.1"/>
</dbReference>
<reference evidence="18 19" key="1">
    <citation type="submission" date="2018-09" db="EMBL/GenBank/DDBJ databases">
        <authorList>
            <person name="Postec A."/>
        </authorList>
    </citation>
    <scope>NUCLEOTIDE SEQUENCE [LARGE SCALE GENOMIC DNA]</scope>
    <source>
        <strain evidence="18">70B-A</strain>
    </source>
</reference>
<evidence type="ECO:0000256" key="14">
    <source>
        <dbReference type="RuleBase" id="RU000579"/>
    </source>
</evidence>
<dbReference type="NCBIfam" id="NF004976">
    <property type="entry name" value="PRK06349.1"/>
    <property type="match status" value="1"/>
</dbReference>
<evidence type="ECO:0000256" key="10">
    <source>
        <dbReference type="ARBA" id="ARBA00023167"/>
    </source>
</evidence>
<accession>A0A3P7NVH2</accession>
<feature type="binding site" evidence="13">
    <location>
        <begin position="7"/>
        <end position="14"/>
    </location>
    <ligand>
        <name>NADP(+)</name>
        <dbReference type="ChEBI" id="CHEBI:58349"/>
    </ligand>
</feature>
<gene>
    <name evidence="18" type="ORF">PATL70BA_1011</name>
</gene>
<dbReference type="UniPathway" id="UPA00050">
    <property type="reaction ID" value="UER00063"/>
</dbReference>
<evidence type="ECO:0000313" key="19">
    <source>
        <dbReference type="Proteomes" id="UP000279029"/>
    </source>
</evidence>
<evidence type="ECO:0000259" key="16">
    <source>
        <dbReference type="Pfam" id="PF00742"/>
    </source>
</evidence>
<dbReference type="PANTHER" id="PTHR43331">
    <property type="entry name" value="HOMOSERINE DEHYDROGENASE"/>
    <property type="match status" value="1"/>
</dbReference>
<comment type="pathway">
    <text evidence="1 14">Amino-acid biosynthesis; L-threonine biosynthesis; L-threonine from L-aspartate: step 3/5.</text>
</comment>
<evidence type="ECO:0000259" key="17">
    <source>
        <dbReference type="Pfam" id="PF03447"/>
    </source>
</evidence>
<evidence type="ECO:0000256" key="7">
    <source>
        <dbReference type="ARBA" id="ARBA00022697"/>
    </source>
</evidence>
<dbReference type="SUPFAM" id="SSF55347">
    <property type="entry name" value="Glyceraldehyde-3-phosphate dehydrogenase-like, C-terminal domain"/>
    <property type="match status" value="1"/>
</dbReference>
<keyword evidence="7 14" id="KW-0791">Threonine biosynthesis</keyword>
<keyword evidence="10 14" id="KW-0486">Methionine biosynthesis</keyword>
<comment type="similarity">
    <text evidence="3 15">Belongs to the homoserine dehydrogenase family.</text>
</comment>
<evidence type="ECO:0000256" key="15">
    <source>
        <dbReference type="RuleBase" id="RU004171"/>
    </source>
</evidence>
<dbReference type="PIRSF" id="PIRSF000098">
    <property type="entry name" value="Homoser_dehydrog"/>
    <property type="match status" value="1"/>
</dbReference>
<dbReference type="GO" id="GO:0009086">
    <property type="term" value="P:methionine biosynthetic process"/>
    <property type="evidence" value="ECO:0007669"/>
    <property type="project" value="UniProtKB-KW"/>
</dbReference>
<dbReference type="Proteomes" id="UP000279029">
    <property type="component" value="Chromosome"/>
</dbReference>
<dbReference type="Pfam" id="PF00742">
    <property type="entry name" value="Homoserine_dh"/>
    <property type="match status" value="1"/>
</dbReference>